<dbReference type="Proteomes" id="UP000294739">
    <property type="component" value="Unassembled WGS sequence"/>
</dbReference>
<dbReference type="AlphaFoldDB" id="A0A4R5DNG1"/>
<organism evidence="3 4">
    <name type="scientific">Jiangella asiatica</name>
    <dbReference type="NCBI Taxonomy" id="2530372"/>
    <lineage>
        <taxon>Bacteria</taxon>
        <taxon>Bacillati</taxon>
        <taxon>Actinomycetota</taxon>
        <taxon>Actinomycetes</taxon>
        <taxon>Jiangellales</taxon>
        <taxon>Jiangellaceae</taxon>
        <taxon>Jiangella</taxon>
    </lineage>
</organism>
<feature type="domain" description="Microcystin LR degradation protein MlrC C-terminal" evidence="1">
    <location>
        <begin position="300"/>
        <end position="476"/>
    </location>
</feature>
<sequence length="497" mass="51482">MLRIALLGLSHEANTFSSHPVDTAATEAATLRGEEILERHAGGTSTMAGYLTACEAHGVEAVPLVLTNLVPAGPITADALAVRTEELLTALRRSGPFDGVLVDLHGAAVGEDIDDVDGHLLRAIRETVGPDVLVGTSLDLHANVSTAMCEHADVLNTYRTNPHVDAREVAEEVGDLIIRAVRGEIRPTVAHVALPAAVNILCQNTDEPPMRDLIDRARSLMDEPGVLSASVAEGYPYADVPEMGMSVVVITDADGGAAASHARKLADEVWSRRARFDVPGVSAAAAVAAAQRAARTPVLLLDVGDNIGAGSPGDSVVLLNAAREAGFESLLTIVADPASAAACTSAGVGAQVDLILGARTDPATGPPVRATATVLALHDGTFEATGPVHAGWSHFEAGPSAAVRLDTGQTVIVTTEVVLPFSVVQLTTLGLAPADFAAIVAKGVHSPLAGYGPHVAEIVRVDTPGVTAANLHRFTYVNRRRPMYPYEIHTTFDGGAA</sequence>
<keyword evidence="4" id="KW-1185">Reference proteome</keyword>
<dbReference type="InterPro" id="IPR015995">
    <property type="entry name" value="MlrC_N"/>
</dbReference>
<dbReference type="RefSeq" id="WP_131892265.1">
    <property type="nucleotide sequence ID" value="NZ_SMKZ01000005.1"/>
</dbReference>
<dbReference type="InterPro" id="IPR010799">
    <property type="entry name" value="MlrC_C"/>
</dbReference>
<dbReference type="OrthoDB" id="9815420at2"/>
<dbReference type="EMBL" id="SMKZ01000005">
    <property type="protein sequence ID" value="TDE13521.1"/>
    <property type="molecule type" value="Genomic_DNA"/>
</dbReference>
<comment type="caution">
    <text evidence="3">The sequence shown here is derived from an EMBL/GenBank/DDBJ whole genome shotgun (WGS) entry which is preliminary data.</text>
</comment>
<evidence type="ECO:0000259" key="1">
    <source>
        <dbReference type="Pfam" id="PF07171"/>
    </source>
</evidence>
<dbReference type="InterPro" id="IPR009197">
    <property type="entry name" value="MlrC"/>
</dbReference>
<reference evidence="3 4" key="1">
    <citation type="submission" date="2019-03" db="EMBL/GenBank/DDBJ databases">
        <title>Draft genome sequences of novel Actinobacteria.</title>
        <authorList>
            <person name="Sahin N."/>
            <person name="Ay H."/>
            <person name="Saygin H."/>
        </authorList>
    </citation>
    <scope>NUCLEOTIDE SEQUENCE [LARGE SCALE GENOMIC DNA]</scope>
    <source>
        <strain evidence="3 4">5K138</strain>
    </source>
</reference>
<dbReference type="PIRSF" id="PIRSF012702">
    <property type="entry name" value="UCP012702"/>
    <property type="match status" value="1"/>
</dbReference>
<proteinExistence type="predicted"/>
<dbReference type="Pfam" id="PF07171">
    <property type="entry name" value="MlrC_C"/>
    <property type="match status" value="1"/>
</dbReference>
<gene>
    <name evidence="3" type="ORF">E1269_05685</name>
</gene>
<dbReference type="InParanoid" id="A0A4R5DNG1"/>
<evidence type="ECO:0000259" key="2">
    <source>
        <dbReference type="Pfam" id="PF07364"/>
    </source>
</evidence>
<dbReference type="Pfam" id="PF07364">
    <property type="entry name" value="DUF1485"/>
    <property type="match status" value="1"/>
</dbReference>
<name>A0A4R5DNG1_9ACTN</name>
<evidence type="ECO:0000313" key="4">
    <source>
        <dbReference type="Proteomes" id="UP000294739"/>
    </source>
</evidence>
<feature type="domain" description="Microcystin LR degradation protein MlrC N-terminal" evidence="2">
    <location>
        <begin position="3"/>
        <end position="290"/>
    </location>
</feature>
<evidence type="ECO:0000313" key="3">
    <source>
        <dbReference type="EMBL" id="TDE13521.1"/>
    </source>
</evidence>
<accession>A0A4R5DNG1</accession>
<protein>
    <submittedName>
        <fullName evidence="3">M81 family peptidase</fullName>
    </submittedName>
</protein>